<gene>
    <name evidence="1" type="ORF">SEA_MAXXINISTA_5</name>
</gene>
<evidence type="ECO:0000313" key="2">
    <source>
        <dbReference type="Proteomes" id="UP000224283"/>
    </source>
</evidence>
<dbReference type="Proteomes" id="UP000224283">
    <property type="component" value="Genome"/>
</dbReference>
<name>A0A1S5VXN2_9CAUD</name>
<sequence length="49" mass="5808">MKTHMTADKYVADAERMYGPMEPWQRERLKAIYERLKAIYEGREGESNG</sequence>
<organism evidence="1 2">
    <name type="scientific">Mycobacterium phage Maxxinista</name>
    <dbReference type="NCBI Taxonomy" id="1955423"/>
    <lineage>
        <taxon>Viruses</taxon>
        <taxon>Duplodnaviria</taxon>
        <taxon>Heunggongvirae</taxon>
        <taxon>Uroviricota</taxon>
        <taxon>Caudoviricetes</taxon>
        <taxon>Kostyavirus</taxon>
        <taxon>Kostyavirus CJW1</taxon>
    </lineage>
</organism>
<accession>A0A1S5VXN2</accession>
<reference evidence="2" key="1">
    <citation type="submission" date="2017-01" db="EMBL/GenBank/DDBJ databases">
        <authorList>
            <person name="Mah S.A."/>
            <person name="Swanson W.J."/>
            <person name="Moy G.W."/>
            <person name="Vacquier V.D."/>
        </authorList>
    </citation>
    <scope>NUCLEOTIDE SEQUENCE [LARGE SCALE GENOMIC DNA]</scope>
</reference>
<protein>
    <submittedName>
        <fullName evidence="1">Uncharacterized protein</fullName>
    </submittedName>
</protein>
<proteinExistence type="predicted"/>
<evidence type="ECO:0000313" key="1">
    <source>
        <dbReference type="EMBL" id="AQP30724.1"/>
    </source>
</evidence>
<dbReference type="EMBL" id="KY549152">
    <property type="protein sequence ID" value="AQP30724.1"/>
    <property type="molecule type" value="Genomic_DNA"/>
</dbReference>